<comment type="caution">
    <text evidence="1">The sequence shown here is derived from an EMBL/GenBank/DDBJ whole genome shotgun (WGS) entry which is preliminary data.</text>
</comment>
<evidence type="ECO:0008006" key="3">
    <source>
        <dbReference type="Google" id="ProtNLM"/>
    </source>
</evidence>
<organism evidence="1 2">
    <name type="scientific">Lyngbya aestuarii BL J</name>
    <dbReference type="NCBI Taxonomy" id="1348334"/>
    <lineage>
        <taxon>Bacteria</taxon>
        <taxon>Bacillati</taxon>
        <taxon>Cyanobacteriota</taxon>
        <taxon>Cyanophyceae</taxon>
        <taxon>Oscillatoriophycideae</taxon>
        <taxon>Oscillatoriales</taxon>
        <taxon>Microcoleaceae</taxon>
        <taxon>Lyngbya</taxon>
    </lineage>
</organism>
<evidence type="ECO:0000313" key="1">
    <source>
        <dbReference type="EMBL" id="ERT09385.1"/>
    </source>
</evidence>
<dbReference type="OrthoDB" id="573842at2"/>
<dbReference type="RefSeq" id="WP_023064267.1">
    <property type="nucleotide sequence ID" value="NZ_AUZM01000003.1"/>
</dbReference>
<dbReference type="EMBL" id="AUZM01000003">
    <property type="protein sequence ID" value="ERT09385.1"/>
    <property type="molecule type" value="Genomic_DNA"/>
</dbReference>
<dbReference type="Proteomes" id="UP000017127">
    <property type="component" value="Unassembled WGS sequence"/>
</dbReference>
<keyword evidence="2" id="KW-1185">Reference proteome</keyword>
<reference evidence="1 2" key="1">
    <citation type="journal article" date="2013" name="Front. Microbiol.">
        <title>Comparative genomic analyses of the cyanobacterium, Lyngbya aestuarii BL J, a powerful hydrogen producer.</title>
        <authorList>
            <person name="Kothari A."/>
            <person name="Vaughn M."/>
            <person name="Garcia-Pichel F."/>
        </authorList>
    </citation>
    <scope>NUCLEOTIDE SEQUENCE [LARGE SCALE GENOMIC DNA]</scope>
    <source>
        <strain evidence="1 2">BL J</strain>
    </source>
</reference>
<protein>
    <recommendedName>
        <fullName evidence="3">SMP-30/Gluconolaconase/LRE-like region family protein</fullName>
    </recommendedName>
</protein>
<dbReference type="SUPFAM" id="SSF63825">
    <property type="entry name" value="YWTD domain"/>
    <property type="match status" value="1"/>
</dbReference>
<sequence length="318" mass="34374">MSNQLGNTTSSGIAYVQDRIEGKTSSLYTLDLSTGKVTKVGEIGFEVSDLVFVENRLYGIAGKKESPTSKLIEVDRKIGQGKLIGDVGFIVVGLSYNLVNKTLYGTNAKELIAINTQTGRGQSALTVADQEYNCGEVAFDSHGKTYITLIGSDRKKLLATCNLNSQEKPKIIGDIGYPNLASMKFLGDTLYGVTGSFFNLGKDGQILKINTQTGAATLIGITDPVSRWAGMSIYQEISDKIPVDPQPISPGQPGISVPITNITFDSFTRDPKLDIVCLTPVRSIVRREEEITIIRKVRKVEDVDASPACPVNTTEVSK</sequence>
<gene>
    <name evidence="1" type="ORF">M595_0582</name>
</gene>
<proteinExistence type="predicted"/>
<dbReference type="AlphaFoldDB" id="U7QQN1"/>
<evidence type="ECO:0000313" key="2">
    <source>
        <dbReference type="Proteomes" id="UP000017127"/>
    </source>
</evidence>
<accession>U7QQN1</accession>
<name>U7QQN1_9CYAN</name>